<dbReference type="Gene3D" id="1.10.10.10">
    <property type="entry name" value="Winged helix-like DNA-binding domain superfamily/Winged helix DNA-binding domain"/>
    <property type="match status" value="1"/>
</dbReference>
<name>A0ABY7VGS4_9GAMM</name>
<organism evidence="8 9">
    <name type="scientific">Thalassomonas haliotis</name>
    <dbReference type="NCBI Taxonomy" id="485448"/>
    <lineage>
        <taxon>Bacteria</taxon>
        <taxon>Pseudomonadati</taxon>
        <taxon>Pseudomonadota</taxon>
        <taxon>Gammaproteobacteria</taxon>
        <taxon>Alteromonadales</taxon>
        <taxon>Colwelliaceae</taxon>
        <taxon>Thalassomonas</taxon>
    </lineage>
</organism>
<protein>
    <submittedName>
        <fullName evidence="8">Sigma-70 family RNA polymerase sigma factor</fullName>
    </submittedName>
</protein>
<dbReference type="Gene3D" id="1.10.1740.10">
    <property type="match status" value="1"/>
</dbReference>
<reference evidence="8 9" key="1">
    <citation type="journal article" date="2022" name="Mar. Drugs">
        <title>Bioassay-Guided Fractionation Leads to the Detection of Cholic Acid Generated by the Rare Thalassomonas sp.</title>
        <authorList>
            <person name="Pheiffer F."/>
            <person name="Schneider Y.K."/>
            <person name="Hansen E.H."/>
            <person name="Andersen J.H."/>
            <person name="Isaksson J."/>
            <person name="Busche T."/>
            <person name="R C."/>
            <person name="Kalinowski J."/>
            <person name="Zyl L.V."/>
            <person name="Trindade M."/>
        </authorList>
    </citation>
    <scope>NUCLEOTIDE SEQUENCE [LARGE SCALE GENOMIC DNA]</scope>
    <source>
        <strain evidence="8 9">A5K-61T</strain>
    </source>
</reference>
<evidence type="ECO:0000259" key="6">
    <source>
        <dbReference type="Pfam" id="PF04542"/>
    </source>
</evidence>
<dbReference type="InterPro" id="IPR014284">
    <property type="entry name" value="RNA_pol_sigma-70_dom"/>
</dbReference>
<dbReference type="EMBL" id="CP059693">
    <property type="protein sequence ID" value="WDE12902.1"/>
    <property type="molecule type" value="Genomic_DNA"/>
</dbReference>
<dbReference type="Pfam" id="PF08281">
    <property type="entry name" value="Sigma70_r4_2"/>
    <property type="match status" value="1"/>
</dbReference>
<evidence type="ECO:0000256" key="2">
    <source>
        <dbReference type="ARBA" id="ARBA00023015"/>
    </source>
</evidence>
<dbReference type="InterPro" id="IPR013324">
    <property type="entry name" value="RNA_pol_sigma_r3/r4-like"/>
</dbReference>
<comment type="similarity">
    <text evidence="1">Belongs to the sigma-70 factor family. ECF subfamily.</text>
</comment>
<evidence type="ECO:0000256" key="3">
    <source>
        <dbReference type="ARBA" id="ARBA00023082"/>
    </source>
</evidence>
<dbReference type="PANTHER" id="PTHR43133">
    <property type="entry name" value="RNA POLYMERASE ECF-TYPE SIGMA FACTO"/>
    <property type="match status" value="1"/>
</dbReference>
<gene>
    <name evidence="8" type="ORF">H3N35_05410</name>
</gene>
<dbReference type="InterPro" id="IPR039425">
    <property type="entry name" value="RNA_pol_sigma-70-like"/>
</dbReference>
<dbReference type="SUPFAM" id="SSF88659">
    <property type="entry name" value="Sigma3 and sigma4 domains of RNA polymerase sigma factors"/>
    <property type="match status" value="1"/>
</dbReference>
<dbReference type="Pfam" id="PF04542">
    <property type="entry name" value="Sigma70_r2"/>
    <property type="match status" value="1"/>
</dbReference>
<dbReference type="RefSeq" id="WP_274053226.1">
    <property type="nucleotide sequence ID" value="NZ_CP059693.1"/>
</dbReference>
<keyword evidence="5" id="KW-0804">Transcription</keyword>
<dbReference type="SUPFAM" id="SSF88946">
    <property type="entry name" value="Sigma2 domain of RNA polymerase sigma factors"/>
    <property type="match status" value="1"/>
</dbReference>
<sequence length="196" mass="22051">MFSSLKLRQKSPVAVAAAGDSKPDEGQSVSQALFKQWMAEHEKMLRHLICGFEAKPALQEELFQDIALNIWQAMPKFRQDAGVKTFVARIAHNILVTHVAKSVRTVKTEHGEQAYHQQAATDVTPYQALDQKQRQQRLSCAIRQLKLEQRQVITLALEGMSYQEMADILCLSVNLVGVRLQRGKTALSQLLKVQEG</sequence>
<dbReference type="InterPro" id="IPR013249">
    <property type="entry name" value="RNA_pol_sigma70_r4_t2"/>
</dbReference>
<dbReference type="Proteomes" id="UP001215231">
    <property type="component" value="Chromosome"/>
</dbReference>
<keyword evidence="2" id="KW-0805">Transcription regulation</keyword>
<evidence type="ECO:0000313" key="8">
    <source>
        <dbReference type="EMBL" id="WDE12902.1"/>
    </source>
</evidence>
<evidence type="ECO:0000256" key="4">
    <source>
        <dbReference type="ARBA" id="ARBA00023125"/>
    </source>
</evidence>
<dbReference type="InterPro" id="IPR007627">
    <property type="entry name" value="RNA_pol_sigma70_r2"/>
</dbReference>
<feature type="domain" description="RNA polymerase sigma factor 70 region 4 type 2" evidence="7">
    <location>
        <begin position="136"/>
        <end position="187"/>
    </location>
</feature>
<keyword evidence="3" id="KW-0731">Sigma factor</keyword>
<accession>A0ABY7VGS4</accession>
<evidence type="ECO:0000256" key="1">
    <source>
        <dbReference type="ARBA" id="ARBA00010641"/>
    </source>
</evidence>
<dbReference type="InterPro" id="IPR013325">
    <property type="entry name" value="RNA_pol_sigma_r2"/>
</dbReference>
<dbReference type="PANTHER" id="PTHR43133:SF8">
    <property type="entry name" value="RNA POLYMERASE SIGMA FACTOR HI_1459-RELATED"/>
    <property type="match status" value="1"/>
</dbReference>
<evidence type="ECO:0000313" key="9">
    <source>
        <dbReference type="Proteomes" id="UP001215231"/>
    </source>
</evidence>
<feature type="domain" description="RNA polymerase sigma-70 region 2" evidence="6">
    <location>
        <begin position="39"/>
        <end position="104"/>
    </location>
</feature>
<evidence type="ECO:0000256" key="5">
    <source>
        <dbReference type="ARBA" id="ARBA00023163"/>
    </source>
</evidence>
<dbReference type="NCBIfam" id="TIGR02937">
    <property type="entry name" value="sigma70-ECF"/>
    <property type="match status" value="1"/>
</dbReference>
<keyword evidence="4" id="KW-0238">DNA-binding</keyword>
<evidence type="ECO:0000259" key="7">
    <source>
        <dbReference type="Pfam" id="PF08281"/>
    </source>
</evidence>
<proteinExistence type="inferred from homology"/>
<keyword evidence="9" id="KW-1185">Reference proteome</keyword>
<dbReference type="InterPro" id="IPR036388">
    <property type="entry name" value="WH-like_DNA-bd_sf"/>
</dbReference>